<accession>A0A1H6JL64</accession>
<proteinExistence type="predicted"/>
<dbReference type="SUPFAM" id="SSF56762">
    <property type="entry name" value="HydB/Nqo4-like"/>
    <property type="match status" value="1"/>
</dbReference>
<feature type="binding site" evidence="1">
    <location>
        <position position="221"/>
    </location>
    <ligand>
        <name>Ni(2+)</name>
        <dbReference type="ChEBI" id="CHEBI:49786"/>
    </ligand>
</feature>
<dbReference type="InterPro" id="IPR029014">
    <property type="entry name" value="NiFe-Hase_large"/>
</dbReference>
<keyword evidence="1" id="KW-0460">Magnesium</keyword>
<reference evidence="3" key="1">
    <citation type="submission" date="2016-06" db="EMBL/GenBank/DDBJ databases">
        <authorList>
            <person name="Petersen J."/>
            <person name="Sayavedra L."/>
        </authorList>
    </citation>
    <scope>NUCLEOTIDE SEQUENCE [LARGE SCALE GENOMIC DNA]</scope>
    <source>
        <strain evidence="3">BazSymB</strain>
    </source>
</reference>
<dbReference type="InterPro" id="IPR001501">
    <property type="entry name" value="Ni-dep_hyd_lsu"/>
</dbReference>
<dbReference type="Pfam" id="PF00374">
    <property type="entry name" value="NiFeSe_Hases"/>
    <property type="match status" value="1"/>
</dbReference>
<gene>
    <name evidence="2" type="ORF">BAZSYMB_SCAFFOLD00037_8</name>
</gene>
<dbReference type="InterPro" id="IPR050867">
    <property type="entry name" value="NiFe/NiFeSe_hydrgnase_LSU"/>
</dbReference>
<sequence>MLELVGEQFHSETILSNSENFEYWIKTQSSDCALFLHNIQQSQSSGLGSVDSLFLPNITTEEIITLLNDDGFIGQPTYKNICYETTPYSRQKKHPLIQKLSAKYGNGVLSRYASQLLEIFELLKGVKHNYVNLYSEDIHYDINTSTVVNTAVVEVEAARGKLMHSLTIQGEEIKSYRILSPTQWNFHPQGVLKQMIQSLDFQNKQDLVNKITLLTNAIDPCVGYTIEINNA</sequence>
<dbReference type="PANTHER" id="PTHR42958:SF4">
    <property type="entry name" value="HYDROGENASE EXPRESSION_FORMATION PROTEIN HUPK"/>
    <property type="match status" value="1"/>
</dbReference>
<feature type="binding site" evidence="1">
    <location>
        <position position="178"/>
    </location>
    <ligand>
        <name>Mg(2+)</name>
        <dbReference type="ChEBI" id="CHEBI:18420"/>
    </ligand>
</feature>
<keyword evidence="1" id="KW-0479">Metal-binding</keyword>
<dbReference type="STRING" id="235205.BAZSYMB_SCAFFOLD00037_8"/>
<dbReference type="AlphaFoldDB" id="A0A1H6JL64"/>
<comment type="cofactor">
    <cofactor evidence="1">
        <name>Ni(2+)</name>
        <dbReference type="ChEBI" id="CHEBI:49786"/>
    </cofactor>
</comment>
<evidence type="ECO:0000313" key="3">
    <source>
        <dbReference type="Proteomes" id="UP000198559"/>
    </source>
</evidence>
<protein>
    <submittedName>
        <fullName evidence="2">Ni,Fe-hydrogenase I large subunit</fullName>
    </submittedName>
</protein>
<dbReference type="Gene3D" id="1.10.645.10">
    <property type="entry name" value="Cytochrome-c3 Hydrogenase, chain B"/>
    <property type="match status" value="1"/>
</dbReference>
<evidence type="ECO:0000256" key="1">
    <source>
        <dbReference type="PIRSR" id="PIRSR601501-1"/>
    </source>
</evidence>
<evidence type="ECO:0000313" key="2">
    <source>
        <dbReference type="EMBL" id="SEH59772.1"/>
    </source>
</evidence>
<dbReference type="Proteomes" id="UP000198559">
    <property type="component" value="Unassembled WGS sequence"/>
</dbReference>
<dbReference type="GO" id="GO:0016151">
    <property type="term" value="F:nickel cation binding"/>
    <property type="evidence" value="ECO:0007669"/>
    <property type="project" value="InterPro"/>
</dbReference>
<dbReference type="EMBL" id="CVUD02000036">
    <property type="protein sequence ID" value="SEH59772.1"/>
    <property type="molecule type" value="Genomic_DNA"/>
</dbReference>
<keyword evidence="1" id="KW-0533">Nickel</keyword>
<organism evidence="2 3">
    <name type="scientific">Bathymodiolus azoricus thioautotrophic gill symbiont</name>
    <dbReference type="NCBI Taxonomy" id="235205"/>
    <lineage>
        <taxon>Bacteria</taxon>
        <taxon>Pseudomonadati</taxon>
        <taxon>Pseudomonadota</taxon>
        <taxon>Gammaproteobacteria</taxon>
        <taxon>sulfur-oxidizing symbionts</taxon>
    </lineage>
</organism>
<dbReference type="PANTHER" id="PTHR42958">
    <property type="entry name" value="HYDROGENASE-2 LARGE CHAIN"/>
    <property type="match status" value="1"/>
</dbReference>
<name>A0A1H6JL64_9GAMM</name>